<proteinExistence type="predicted"/>
<evidence type="ECO:0000313" key="2">
    <source>
        <dbReference type="Proteomes" id="UP000269396"/>
    </source>
</evidence>
<organism evidence="1 2">
    <name type="scientific">Schistosoma mattheei</name>
    <dbReference type="NCBI Taxonomy" id="31246"/>
    <lineage>
        <taxon>Eukaryota</taxon>
        <taxon>Metazoa</taxon>
        <taxon>Spiralia</taxon>
        <taxon>Lophotrochozoa</taxon>
        <taxon>Platyhelminthes</taxon>
        <taxon>Trematoda</taxon>
        <taxon>Digenea</taxon>
        <taxon>Strigeidida</taxon>
        <taxon>Schistosomatoidea</taxon>
        <taxon>Schistosomatidae</taxon>
        <taxon>Schistosoma</taxon>
    </lineage>
</organism>
<accession>A0A183P657</accession>
<reference evidence="1 2" key="1">
    <citation type="submission" date="2018-11" db="EMBL/GenBank/DDBJ databases">
        <authorList>
            <consortium name="Pathogen Informatics"/>
        </authorList>
    </citation>
    <scope>NUCLEOTIDE SEQUENCE [LARGE SCALE GENOMIC DNA]</scope>
    <source>
        <strain>Denwood</strain>
        <strain evidence="2">Zambia</strain>
    </source>
</reference>
<sequence>MNAVIALPILAFTSTLDPPRSSMMLPRPTDAETAATLAVIIVVYYKLIKDENAYNSLLNICSDHSSQS</sequence>
<dbReference type="AlphaFoldDB" id="A0A183P657"/>
<protein>
    <submittedName>
        <fullName evidence="1">Uncharacterized protein</fullName>
    </submittedName>
</protein>
<dbReference type="EMBL" id="UZAL01030044">
    <property type="protein sequence ID" value="VDP51793.1"/>
    <property type="molecule type" value="Genomic_DNA"/>
</dbReference>
<name>A0A183P657_9TREM</name>
<evidence type="ECO:0000313" key="1">
    <source>
        <dbReference type="EMBL" id="VDP51793.1"/>
    </source>
</evidence>
<gene>
    <name evidence="1" type="ORF">SMTD_LOCUS9843</name>
</gene>
<dbReference type="Proteomes" id="UP000269396">
    <property type="component" value="Unassembled WGS sequence"/>
</dbReference>
<keyword evidence="2" id="KW-1185">Reference proteome</keyword>